<evidence type="ECO:0000256" key="1">
    <source>
        <dbReference type="ARBA" id="ARBA00004196"/>
    </source>
</evidence>
<evidence type="ECO:0000313" key="8">
    <source>
        <dbReference type="Proteomes" id="UP001165042"/>
    </source>
</evidence>
<evidence type="ECO:0000256" key="2">
    <source>
        <dbReference type="ARBA" id="ARBA00022748"/>
    </source>
</evidence>
<dbReference type="InterPro" id="IPR050553">
    <property type="entry name" value="Thioredoxin_ResA/DsbE_sf"/>
</dbReference>
<keyword evidence="8" id="KW-1185">Reference proteome</keyword>
<dbReference type="EMBL" id="BSSD01000014">
    <property type="protein sequence ID" value="GLW95497.1"/>
    <property type="molecule type" value="Genomic_DNA"/>
</dbReference>
<organism evidence="7 8">
    <name type="scientific">Actinokineospora globicatena</name>
    <dbReference type="NCBI Taxonomy" id="103729"/>
    <lineage>
        <taxon>Bacteria</taxon>
        <taxon>Bacillati</taxon>
        <taxon>Actinomycetota</taxon>
        <taxon>Actinomycetes</taxon>
        <taxon>Pseudonocardiales</taxon>
        <taxon>Pseudonocardiaceae</taxon>
        <taxon>Actinokineospora</taxon>
    </lineage>
</organism>
<sequence length="188" mass="19309">MVILAVAVTVAVWPRGSEPTAQPPPGPDLTAARSAAALSPCPTGAGIPSLADAHAECLADGARVVAGNVFGGRPVLVNVWATWCMPCRDELPLLAEYAAGPGAVEVVGLAVQSPDKDALDLLAALGVRFPNLLDRDGQVQRGLRVPDALPASYLVAADGTATLITQPRLFRSVDDVRSAVDHHVGGGR</sequence>
<dbReference type="SUPFAM" id="SSF52833">
    <property type="entry name" value="Thioredoxin-like"/>
    <property type="match status" value="1"/>
</dbReference>
<name>A0A9W6QVU8_9PSEU</name>
<evidence type="ECO:0000259" key="6">
    <source>
        <dbReference type="PROSITE" id="PS51352"/>
    </source>
</evidence>
<evidence type="ECO:0000256" key="4">
    <source>
        <dbReference type="ARBA" id="ARBA00023157"/>
    </source>
</evidence>
<keyword evidence="3" id="KW-0812">Transmembrane</keyword>
<dbReference type="PROSITE" id="PS51352">
    <property type="entry name" value="THIOREDOXIN_2"/>
    <property type="match status" value="1"/>
</dbReference>
<protein>
    <recommendedName>
        <fullName evidence="6">Thioredoxin domain-containing protein</fullName>
    </recommendedName>
</protein>
<comment type="subcellular location">
    <subcellularLocation>
        <location evidence="1">Cell envelope</location>
    </subcellularLocation>
</comment>
<evidence type="ECO:0000256" key="3">
    <source>
        <dbReference type="ARBA" id="ARBA00022968"/>
    </source>
</evidence>
<feature type="domain" description="Thioredoxin" evidence="6">
    <location>
        <begin position="20"/>
        <end position="185"/>
    </location>
</feature>
<dbReference type="Gene3D" id="3.40.30.10">
    <property type="entry name" value="Glutaredoxin"/>
    <property type="match status" value="1"/>
</dbReference>
<keyword evidence="2" id="KW-0201">Cytochrome c-type biogenesis</keyword>
<gene>
    <name evidence="7" type="ORF">Aglo03_63130</name>
</gene>
<dbReference type="Proteomes" id="UP001165042">
    <property type="component" value="Unassembled WGS sequence"/>
</dbReference>
<reference evidence="7" key="1">
    <citation type="submission" date="2023-02" db="EMBL/GenBank/DDBJ databases">
        <title>Actinokineospora globicatena NBRC 15670.</title>
        <authorList>
            <person name="Ichikawa N."/>
            <person name="Sato H."/>
            <person name="Tonouchi N."/>
        </authorList>
    </citation>
    <scope>NUCLEOTIDE SEQUENCE</scope>
    <source>
        <strain evidence="7">NBRC 15670</strain>
    </source>
</reference>
<evidence type="ECO:0000256" key="5">
    <source>
        <dbReference type="ARBA" id="ARBA00023284"/>
    </source>
</evidence>
<dbReference type="Pfam" id="PF00578">
    <property type="entry name" value="AhpC-TSA"/>
    <property type="match status" value="1"/>
</dbReference>
<dbReference type="CDD" id="cd02966">
    <property type="entry name" value="TlpA_like_family"/>
    <property type="match status" value="1"/>
</dbReference>
<dbReference type="InterPro" id="IPR013766">
    <property type="entry name" value="Thioredoxin_domain"/>
</dbReference>
<dbReference type="PANTHER" id="PTHR42852">
    <property type="entry name" value="THIOL:DISULFIDE INTERCHANGE PROTEIN DSBE"/>
    <property type="match status" value="1"/>
</dbReference>
<dbReference type="PANTHER" id="PTHR42852:SF6">
    <property type="entry name" value="THIOL:DISULFIDE INTERCHANGE PROTEIN DSBE"/>
    <property type="match status" value="1"/>
</dbReference>
<dbReference type="GO" id="GO:0016491">
    <property type="term" value="F:oxidoreductase activity"/>
    <property type="evidence" value="ECO:0007669"/>
    <property type="project" value="InterPro"/>
</dbReference>
<dbReference type="GO" id="GO:0030313">
    <property type="term" value="C:cell envelope"/>
    <property type="evidence" value="ECO:0007669"/>
    <property type="project" value="UniProtKB-SubCell"/>
</dbReference>
<dbReference type="GO" id="GO:0017004">
    <property type="term" value="P:cytochrome complex assembly"/>
    <property type="evidence" value="ECO:0007669"/>
    <property type="project" value="UniProtKB-KW"/>
</dbReference>
<keyword evidence="3" id="KW-0735">Signal-anchor</keyword>
<accession>A0A9W6QVU8</accession>
<keyword evidence="4" id="KW-1015">Disulfide bond</keyword>
<evidence type="ECO:0000313" key="7">
    <source>
        <dbReference type="EMBL" id="GLW95497.1"/>
    </source>
</evidence>
<comment type="caution">
    <text evidence="7">The sequence shown here is derived from an EMBL/GenBank/DDBJ whole genome shotgun (WGS) entry which is preliminary data.</text>
</comment>
<dbReference type="InterPro" id="IPR036249">
    <property type="entry name" value="Thioredoxin-like_sf"/>
</dbReference>
<dbReference type="InterPro" id="IPR000866">
    <property type="entry name" value="AhpC/TSA"/>
</dbReference>
<proteinExistence type="predicted"/>
<dbReference type="AlphaFoldDB" id="A0A9W6QVU8"/>
<keyword evidence="5" id="KW-0676">Redox-active center</keyword>
<dbReference type="GO" id="GO:0016209">
    <property type="term" value="F:antioxidant activity"/>
    <property type="evidence" value="ECO:0007669"/>
    <property type="project" value="InterPro"/>
</dbReference>